<name>A0ABU2JDT3_9ACTN</name>
<dbReference type="InterPro" id="IPR029058">
    <property type="entry name" value="AB_hydrolase_fold"/>
</dbReference>
<proteinExistence type="predicted"/>
<dbReference type="EMBL" id="JAVREH010000029">
    <property type="protein sequence ID" value="MDT0263148.1"/>
    <property type="molecule type" value="Genomic_DNA"/>
</dbReference>
<feature type="domain" description="AB hydrolase-1" evidence="1">
    <location>
        <begin position="25"/>
        <end position="65"/>
    </location>
</feature>
<protein>
    <recommendedName>
        <fullName evidence="1">AB hydrolase-1 domain-containing protein</fullName>
    </recommendedName>
</protein>
<organism evidence="2 3">
    <name type="scientific">Jatrophihabitans lederbergiae</name>
    <dbReference type="NCBI Taxonomy" id="3075547"/>
    <lineage>
        <taxon>Bacteria</taxon>
        <taxon>Bacillati</taxon>
        <taxon>Actinomycetota</taxon>
        <taxon>Actinomycetes</taxon>
        <taxon>Jatrophihabitantales</taxon>
        <taxon>Jatrophihabitantaceae</taxon>
        <taxon>Jatrophihabitans</taxon>
    </lineage>
</organism>
<dbReference type="SUPFAM" id="SSF53474">
    <property type="entry name" value="alpha/beta-Hydrolases"/>
    <property type="match status" value="1"/>
</dbReference>
<gene>
    <name evidence="2" type="ORF">RM423_17310</name>
</gene>
<comment type="caution">
    <text evidence="2">The sequence shown here is derived from an EMBL/GenBank/DDBJ whole genome shotgun (WGS) entry which is preliminary data.</text>
</comment>
<dbReference type="RefSeq" id="WP_311424295.1">
    <property type="nucleotide sequence ID" value="NZ_JAVREH010000029.1"/>
</dbReference>
<dbReference type="Pfam" id="PF00561">
    <property type="entry name" value="Abhydrolase_1"/>
    <property type="match status" value="1"/>
</dbReference>
<sequence length="73" mass="7930">MEVREVPLADGLVISCQLSGDPDSPAMVLLHALGEQAATWDEVAARFATRFRIVALDLRGHGANTWPGMYSFT</sequence>
<accession>A0ABU2JDT3</accession>
<evidence type="ECO:0000313" key="3">
    <source>
        <dbReference type="Proteomes" id="UP001183176"/>
    </source>
</evidence>
<keyword evidence="3" id="KW-1185">Reference proteome</keyword>
<evidence type="ECO:0000259" key="1">
    <source>
        <dbReference type="Pfam" id="PF00561"/>
    </source>
</evidence>
<dbReference type="Proteomes" id="UP001183176">
    <property type="component" value="Unassembled WGS sequence"/>
</dbReference>
<reference evidence="3" key="1">
    <citation type="submission" date="2023-07" db="EMBL/GenBank/DDBJ databases">
        <title>30 novel species of actinomycetes from the DSMZ collection.</title>
        <authorList>
            <person name="Nouioui I."/>
        </authorList>
    </citation>
    <scope>NUCLEOTIDE SEQUENCE [LARGE SCALE GENOMIC DNA]</scope>
    <source>
        <strain evidence="3">DSM 44399</strain>
    </source>
</reference>
<dbReference type="Gene3D" id="3.40.50.1820">
    <property type="entry name" value="alpha/beta hydrolase"/>
    <property type="match status" value="1"/>
</dbReference>
<dbReference type="InterPro" id="IPR000073">
    <property type="entry name" value="AB_hydrolase_1"/>
</dbReference>
<evidence type="ECO:0000313" key="2">
    <source>
        <dbReference type="EMBL" id="MDT0263148.1"/>
    </source>
</evidence>